<evidence type="ECO:0000313" key="4">
    <source>
        <dbReference type="Proteomes" id="UP000601435"/>
    </source>
</evidence>
<protein>
    <submittedName>
        <fullName evidence="3">CscB protein</fullName>
    </submittedName>
</protein>
<evidence type="ECO:0000259" key="2">
    <source>
        <dbReference type="Pfam" id="PF00443"/>
    </source>
</evidence>
<evidence type="ECO:0000256" key="1">
    <source>
        <dbReference type="SAM" id="Coils"/>
    </source>
</evidence>
<feature type="domain" description="Peptidase C19 ubiquitin carboxyl-terminal hydrolase" evidence="2">
    <location>
        <begin position="88"/>
        <end position="301"/>
    </location>
</feature>
<accession>A0A812ZBT7</accession>
<dbReference type="EMBL" id="CAJNJA010046779">
    <property type="protein sequence ID" value="CAE7819672.1"/>
    <property type="molecule type" value="Genomic_DNA"/>
</dbReference>
<feature type="coiled-coil region" evidence="1">
    <location>
        <begin position="336"/>
        <end position="363"/>
    </location>
</feature>
<proteinExistence type="predicted"/>
<name>A0A812ZBT7_9DINO</name>
<reference evidence="3" key="1">
    <citation type="submission" date="2021-02" db="EMBL/GenBank/DDBJ databases">
        <authorList>
            <person name="Dougan E. K."/>
            <person name="Rhodes N."/>
            <person name="Thang M."/>
            <person name="Chan C."/>
        </authorList>
    </citation>
    <scope>NUCLEOTIDE SEQUENCE</scope>
</reference>
<dbReference type="InterPro" id="IPR038765">
    <property type="entry name" value="Papain-like_cys_pep_sf"/>
</dbReference>
<dbReference type="SUPFAM" id="SSF54001">
    <property type="entry name" value="Cysteine proteinases"/>
    <property type="match status" value="1"/>
</dbReference>
<dbReference type="OrthoDB" id="10525482at2759"/>
<dbReference type="AlphaFoldDB" id="A0A812ZBT7"/>
<dbReference type="GO" id="GO:0016579">
    <property type="term" value="P:protein deubiquitination"/>
    <property type="evidence" value="ECO:0007669"/>
    <property type="project" value="InterPro"/>
</dbReference>
<dbReference type="GO" id="GO:0004843">
    <property type="term" value="F:cysteine-type deubiquitinase activity"/>
    <property type="evidence" value="ECO:0007669"/>
    <property type="project" value="InterPro"/>
</dbReference>
<keyword evidence="4" id="KW-1185">Reference proteome</keyword>
<dbReference type="InterPro" id="IPR001394">
    <property type="entry name" value="Peptidase_C19_UCH"/>
</dbReference>
<comment type="caution">
    <text evidence="3">The sequence shown here is derived from an EMBL/GenBank/DDBJ whole genome shotgun (WGS) entry which is preliminary data.</text>
</comment>
<dbReference type="Gene3D" id="3.90.70.10">
    <property type="entry name" value="Cysteine proteinases"/>
    <property type="match status" value="1"/>
</dbReference>
<keyword evidence="1" id="KW-0175">Coiled coil</keyword>
<dbReference type="Pfam" id="PF00443">
    <property type="entry name" value="UCH"/>
    <property type="match status" value="1"/>
</dbReference>
<organism evidence="3 4">
    <name type="scientific">Symbiodinium necroappetens</name>
    <dbReference type="NCBI Taxonomy" id="1628268"/>
    <lineage>
        <taxon>Eukaryota</taxon>
        <taxon>Sar</taxon>
        <taxon>Alveolata</taxon>
        <taxon>Dinophyceae</taxon>
        <taxon>Suessiales</taxon>
        <taxon>Symbiodiniaceae</taxon>
        <taxon>Symbiodinium</taxon>
    </lineage>
</organism>
<gene>
    <name evidence="3" type="primary">cscB</name>
    <name evidence="3" type="ORF">SNEC2469_LOCUS24373</name>
</gene>
<evidence type="ECO:0000313" key="3">
    <source>
        <dbReference type="EMBL" id="CAE7819672.1"/>
    </source>
</evidence>
<sequence>MNNETNGTLGTLMKIAKDWRTKKNLETETLQSPLRTVQVASMLREVMNLAQQAVATEEAKAKHVQTEWLASTGAWNYRIWNHTERKLQVDPGRTPLQHDEAIRLLTFLLQNLKGEAIQKFAATQQMSILEQQGSQFATFHLEVSLQGRTANEIYETMEKLTGCTLLNLIGVSMKKDSLPHMPLAKKLGDNGSPEVFLQKVWLCTSRFQHRAGGSVVKLQHAYLMPHTLSIPVFNHLNNLEVDWTTYDVAAYIQHHGPEPTSGHYTTVVRDREHLWLLDDEKQPSRLASAEIDHVSTNMYILVLVQALSVHDHATRSLREEDISWFTSRVMLLRMQIEGLAEGLEALQQAFIRLEARVHQLELRQPPAAPMARVTSNKCSTQWRTPLLSISLETMDD</sequence>
<dbReference type="Proteomes" id="UP000601435">
    <property type="component" value="Unassembled WGS sequence"/>
</dbReference>